<accession>A0A4R3MD92</accession>
<organism evidence="2 3">
    <name type="scientific">Tepidamorphus gemmatus</name>
    <dbReference type="NCBI Taxonomy" id="747076"/>
    <lineage>
        <taxon>Bacteria</taxon>
        <taxon>Pseudomonadati</taxon>
        <taxon>Pseudomonadota</taxon>
        <taxon>Alphaproteobacteria</taxon>
        <taxon>Hyphomicrobiales</taxon>
        <taxon>Tepidamorphaceae</taxon>
        <taxon>Tepidamorphus</taxon>
    </lineage>
</organism>
<feature type="domain" description="AB hydrolase-1" evidence="1">
    <location>
        <begin position="44"/>
        <end position="288"/>
    </location>
</feature>
<reference evidence="2 3" key="1">
    <citation type="submission" date="2019-03" db="EMBL/GenBank/DDBJ databases">
        <title>Genomic Encyclopedia of Type Strains, Phase IV (KMG-IV): sequencing the most valuable type-strain genomes for metagenomic binning, comparative biology and taxonomic classification.</title>
        <authorList>
            <person name="Goeker M."/>
        </authorList>
    </citation>
    <scope>NUCLEOTIDE SEQUENCE [LARGE SCALE GENOMIC DNA]</scope>
    <source>
        <strain evidence="2 3">DSM 19345</strain>
    </source>
</reference>
<sequence length="306" mass="33309">MAAAEPDAPVADVVAWRDITVSARDGLLLHARDYGPTGSDRLPVVCLPGLTRTCRDFHELAVHLSSATGRPRRVVTMDFRGRGASGWDRDWRRYAPLVEMEDVLDLLVAARIDRACFVGTSRGGIVAMLLGAARPTAIAAVVLNDVGPEIDGRGLLRIKNMLAATGAPRSWEDAVVGLRAAHAAHFPGIDAEGWEAFARKTYDDRNGRPVRAFDPKLTRTLEAIDYSQPLPTMWPQFDSLAHVPVMVVRGANSDILSRETVTRMQERRADLDVLEVADAGHAPMLVEPHILSRIAAFVAAADGRKT</sequence>
<proteinExistence type="predicted"/>
<dbReference type="Pfam" id="PF12697">
    <property type="entry name" value="Abhydrolase_6"/>
    <property type="match status" value="1"/>
</dbReference>
<comment type="caution">
    <text evidence="2">The sequence shown here is derived from an EMBL/GenBank/DDBJ whole genome shotgun (WGS) entry which is preliminary data.</text>
</comment>
<dbReference type="PANTHER" id="PTHR43194:SF2">
    <property type="entry name" value="PEROXISOMAL MEMBRANE PROTEIN LPX1"/>
    <property type="match status" value="1"/>
</dbReference>
<evidence type="ECO:0000313" key="2">
    <source>
        <dbReference type="EMBL" id="TCT11521.1"/>
    </source>
</evidence>
<evidence type="ECO:0000259" key="1">
    <source>
        <dbReference type="Pfam" id="PF12697"/>
    </source>
</evidence>
<dbReference type="InterPro" id="IPR029058">
    <property type="entry name" value="AB_hydrolase_fold"/>
</dbReference>
<evidence type="ECO:0000313" key="3">
    <source>
        <dbReference type="Proteomes" id="UP000295678"/>
    </source>
</evidence>
<dbReference type="EMBL" id="SMAK01000004">
    <property type="protein sequence ID" value="TCT11521.1"/>
    <property type="molecule type" value="Genomic_DNA"/>
</dbReference>
<gene>
    <name evidence="2" type="ORF">EDC22_104284</name>
</gene>
<keyword evidence="3" id="KW-1185">Reference proteome</keyword>
<dbReference type="InterPro" id="IPR000073">
    <property type="entry name" value="AB_hydrolase_1"/>
</dbReference>
<dbReference type="AlphaFoldDB" id="A0A4R3MD92"/>
<dbReference type="Proteomes" id="UP000295678">
    <property type="component" value="Unassembled WGS sequence"/>
</dbReference>
<dbReference type="InterPro" id="IPR050228">
    <property type="entry name" value="Carboxylesterase_BioH"/>
</dbReference>
<dbReference type="Gene3D" id="3.40.50.1820">
    <property type="entry name" value="alpha/beta hydrolase"/>
    <property type="match status" value="1"/>
</dbReference>
<dbReference type="PANTHER" id="PTHR43194">
    <property type="entry name" value="HYDROLASE ALPHA/BETA FOLD FAMILY"/>
    <property type="match status" value="1"/>
</dbReference>
<protein>
    <submittedName>
        <fullName evidence="2">Pimeloyl-ACP methyl ester carboxylesterase</fullName>
    </submittedName>
</protein>
<dbReference type="OrthoDB" id="9791366at2"/>
<dbReference type="SUPFAM" id="SSF53474">
    <property type="entry name" value="alpha/beta-Hydrolases"/>
    <property type="match status" value="1"/>
</dbReference>
<name>A0A4R3MD92_9HYPH</name>
<dbReference type="RefSeq" id="WP_132806267.1">
    <property type="nucleotide sequence ID" value="NZ_SMAK01000004.1"/>
</dbReference>